<organism evidence="2">
    <name type="scientific">Dulem virus 177</name>
    <dbReference type="NCBI Taxonomy" id="3145654"/>
    <lineage>
        <taxon>Viruses</taxon>
        <taxon>Monodnaviria</taxon>
        <taxon>Sangervirae</taxon>
        <taxon>Phixviricota</taxon>
        <taxon>Malgrandaviricetes</taxon>
        <taxon>Petitvirales</taxon>
        <taxon>Microviridae</taxon>
        <taxon>Microvirus</taxon>
    </lineage>
</organism>
<feature type="region of interest" description="Disordered" evidence="1">
    <location>
        <begin position="315"/>
        <end position="340"/>
    </location>
</feature>
<name>A0AAU8AXJ3_9VIRU</name>
<dbReference type="EMBL" id="PP511500">
    <property type="protein sequence ID" value="XCD04741.1"/>
    <property type="molecule type" value="Genomic_DNA"/>
</dbReference>
<sequence>MSVMPVDTDWPIFWPKGVEFFMDPFVLSSIIGTAGSLIGGLTNTAASGVQADKNLELQKEMFEYQKGLQKDIFEREDNAVQRRVKDLVAAGLSPVLAAGSASNAGSIVPTTTPQRNQDFSGIERALGAFREIAQLRLLESQADKNVAEADLTRSKDDLAKMDYTLRSWQTMTESAKFDLVQSQINQLNAQTQKILYESQSLELTNHQKRLINAISDKLGVAVDAPQDIRVAAIVGEVISRLAEGEDLTPEQKAFAIDYGTDKLLHLFDTALGSFGKLLTAVRSTKGKGPDYTNTQVQDRTETVVEQVFNSKGKLTGTKRRSRTLSGGGSSTERIYNAGGN</sequence>
<reference evidence="2" key="1">
    <citation type="submission" date="2024-03" db="EMBL/GenBank/DDBJ databases">
        <title>Diverse circular DNA viruses in blood, oral, and fecal samples of captive lemurs.</title>
        <authorList>
            <person name="Paietta E.N."/>
            <person name="Kraberger S."/>
            <person name="Lund M.C."/>
            <person name="Custer J.M."/>
            <person name="Vargas K.M."/>
            <person name="Ehmke E.E."/>
            <person name="Yoder A.D."/>
            <person name="Varsani A."/>
        </authorList>
    </citation>
    <scope>NUCLEOTIDE SEQUENCE</scope>
    <source>
        <strain evidence="2">Duke_24FF_1127</strain>
    </source>
</reference>
<proteinExistence type="predicted"/>
<evidence type="ECO:0000313" key="2">
    <source>
        <dbReference type="EMBL" id="XCD04741.1"/>
    </source>
</evidence>
<evidence type="ECO:0000256" key="1">
    <source>
        <dbReference type="SAM" id="MobiDB-lite"/>
    </source>
</evidence>
<accession>A0AAU8AXJ3</accession>
<protein>
    <submittedName>
        <fullName evidence="2">DNA pilot protein</fullName>
    </submittedName>
</protein>